<dbReference type="KEGG" id="nta:107821301"/>
<dbReference type="InterPro" id="IPR043502">
    <property type="entry name" value="DNA/RNA_pol_sf"/>
</dbReference>
<dbReference type="InterPro" id="IPR053134">
    <property type="entry name" value="RNA-dir_DNA_polymerase"/>
</dbReference>
<dbReference type="STRING" id="4097.A0A1S4CPP0"/>
<dbReference type="Gene3D" id="3.30.70.270">
    <property type="match status" value="1"/>
</dbReference>
<organism evidence="2">
    <name type="scientific">Nicotiana tabacum</name>
    <name type="common">Common tobacco</name>
    <dbReference type="NCBI Taxonomy" id="4097"/>
    <lineage>
        <taxon>Eukaryota</taxon>
        <taxon>Viridiplantae</taxon>
        <taxon>Streptophyta</taxon>
        <taxon>Embryophyta</taxon>
        <taxon>Tracheophyta</taxon>
        <taxon>Spermatophyta</taxon>
        <taxon>Magnoliopsida</taxon>
        <taxon>eudicotyledons</taxon>
        <taxon>Gunneridae</taxon>
        <taxon>Pentapetalae</taxon>
        <taxon>asterids</taxon>
        <taxon>lamiids</taxon>
        <taxon>Solanales</taxon>
        <taxon>Solanaceae</taxon>
        <taxon>Nicotianoideae</taxon>
        <taxon>Nicotianeae</taxon>
        <taxon>Nicotiana</taxon>
    </lineage>
</organism>
<dbReference type="InterPro" id="IPR043128">
    <property type="entry name" value="Rev_trsase/Diguanyl_cyclase"/>
</dbReference>
<name>A0A1S4CPP0_TOBAC</name>
<evidence type="ECO:0000313" key="2">
    <source>
        <dbReference type="RefSeq" id="XP_016503222.1"/>
    </source>
</evidence>
<dbReference type="PaxDb" id="4097-A0A1S4CPP0"/>
<feature type="domain" description="Reverse transcriptase" evidence="1">
    <location>
        <begin position="616"/>
        <end position="776"/>
    </location>
</feature>
<reference evidence="2" key="1">
    <citation type="submission" date="2025-08" db="UniProtKB">
        <authorList>
            <consortium name="RefSeq"/>
        </authorList>
    </citation>
    <scope>IDENTIFICATION</scope>
</reference>
<gene>
    <name evidence="2" type="primary">LOC107821301</name>
</gene>
<dbReference type="AlphaFoldDB" id="A0A1S4CPP0"/>
<proteinExistence type="predicted"/>
<dbReference type="Pfam" id="PF00078">
    <property type="entry name" value="RVT_1"/>
    <property type="match status" value="1"/>
</dbReference>
<dbReference type="PANTHER" id="PTHR24559:SF439">
    <property type="entry name" value="RETROTRANSPOSON, UNCLASSIFIED-LIKE PROTEIN"/>
    <property type="match status" value="1"/>
</dbReference>
<protein>
    <recommendedName>
        <fullName evidence="1">Reverse transcriptase domain-containing protein</fullName>
    </recommendedName>
</protein>
<accession>A0A1S4CPP0</accession>
<dbReference type="PANTHER" id="PTHR24559">
    <property type="entry name" value="TRANSPOSON TY3-I GAG-POL POLYPROTEIN"/>
    <property type="match status" value="1"/>
</dbReference>
<dbReference type="OrthoDB" id="1303669at2759"/>
<dbReference type="CDD" id="cd00303">
    <property type="entry name" value="retropepsin_like"/>
    <property type="match status" value="1"/>
</dbReference>
<dbReference type="InterPro" id="IPR000477">
    <property type="entry name" value="RT_dom"/>
</dbReference>
<dbReference type="Gene3D" id="3.10.10.10">
    <property type="entry name" value="HIV Type 1 Reverse Transcriptase, subunit A, domain 1"/>
    <property type="match status" value="1"/>
</dbReference>
<sequence length="802" mass="91704">MVKRPKKKMIKKNWKKTKIAENHYQRLRLPVTFEEFLRSWNSEEVDICDAKITFTDDDLLLGETYHNRPLFMVGFVREKRISRILIDDGSGVNILPIRTVKELGIPMDELCEIRLMIQGFNQGGQRAIWAIKLEINMGDLHSSAWMHVIDAKTSYNILWIVADDKPFTEAESYFVDAKFYLKNYVSKEVKVDDVILTKSVAKKVDATTSKQNITVEKDQVLHDRNKMNEASSIKKVTHVLRYVPKARKVQDPSSELQGKVLGDLTLPIKRIDAVKSCTKLLKGFVKSSSHNSLPNLALPTKCTNEGFDPNAYKLLAKDGYDPKKPSKLGKLPSEASNTTQKMMMEKGYPLKQSREGLGYKQPPLIYISIKRASCNYITAKEVSTMLNNKPSVFDLLTKPRTSVFDRLGPLKKENKCHGSNRRIGAPNSLKKEILTIDYPRLIPSRMRRETKLVFSCGEVLKAKGKCLDNHVCHHISFNDGDPQEDEDAKDAPLELEEGVKTTVDALKEVNLGVVEDPKPTYISASLTVDEESKYIELLKEFKDVFAWSYKEMPGLDPKVVVHHLAVKRGARPVKQAQRHFRPDLVPLIETEVNKLIEDGFVREVKYPTWISTIVPVRKKNGQIQVCVDFRDLNNACPKDEFPLPIPELMIDATTGYEAMSFMDGSSRYNKIRMAPKDEELTAFRTPKGIYCYKVMPFGLKNAGATYQRAMQNIFDDMLHKNVECYVDDLVVKSRKKYHHLQDLRMVFERLQRYQLRMNPLKCAFGVTSGKFLGFIVRHRGIEIDQAKVDAILKMPSLKIFMN</sequence>
<evidence type="ECO:0000259" key="1">
    <source>
        <dbReference type="Pfam" id="PF00078"/>
    </source>
</evidence>
<dbReference type="RefSeq" id="XP_016503222.1">
    <property type="nucleotide sequence ID" value="XM_016647736.1"/>
</dbReference>
<dbReference type="CDD" id="cd01647">
    <property type="entry name" value="RT_LTR"/>
    <property type="match status" value="1"/>
</dbReference>
<dbReference type="SMR" id="A0A1S4CPP0"/>
<dbReference type="SUPFAM" id="SSF56672">
    <property type="entry name" value="DNA/RNA polymerases"/>
    <property type="match status" value="1"/>
</dbReference>
<dbReference type="OMA" id="DANCISY"/>